<name>A0A4Z0A6Q2_9AGAM</name>
<dbReference type="InterPro" id="IPR001680">
    <property type="entry name" value="WD40_rpt"/>
</dbReference>
<gene>
    <name evidence="4" type="ORF">EWM64_g1295</name>
</gene>
<feature type="region of interest" description="Disordered" evidence="3">
    <location>
        <begin position="1"/>
        <end position="52"/>
    </location>
</feature>
<dbReference type="GO" id="GO:0045717">
    <property type="term" value="P:negative regulation of fatty acid biosynthetic process"/>
    <property type="evidence" value="ECO:0007669"/>
    <property type="project" value="TreeGrafter"/>
</dbReference>
<dbReference type="OrthoDB" id="2414538at2759"/>
<dbReference type="GO" id="GO:0080008">
    <property type="term" value="C:Cul4-RING E3 ubiquitin ligase complex"/>
    <property type="evidence" value="ECO:0007669"/>
    <property type="project" value="TreeGrafter"/>
</dbReference>
<keyword evidence="2" id="KW-0677">Repeat</keyword>
<dbReference type="InterPro" id="IPR036322">
    <property type="entry name" value="WD40_repeat_dom_sf"/>
</dbReference>
<keyword evidence="1" id="KW-0853">WD repeat</keyword>
<dbReference type="InterPro" id="IPR045151">
    <property type="entry name" value="DCAF8"/>
</dbReference>
<feature type="compositionally biased region" description="Acidic residues" evidence="3">
    <location>
        <begin position="196"/>
        <end position="212"/>
    </location>
</feature>
<accession>A0A4Z0A6Q2</accession>
<sequence length="212" mass="23246">MQMDTIVDLDPNPDDSDNGSNAGSSSDGDRHDAEEPEDESEENEEEGHECFGNVPVIMPRRRFLGACNSETVKDVNFLGPDDEFVVSGSDDGNFFMWRKSTGDLRGIYEGDGSVVNVIEGHPRLPLVAVSGIDTTVKLFSPVSGHSAFSRMQNADNIIKRNLEATSRRVDLSSLYTQYRLLLRQATRHRDGAGEGGEGEEGEGDEEPTCTFQ</sequence>
<evidence type="ECO:0000256" key="1">
    <source>
        <dbReference type="ARBA" id="ARBA00022574"/>
    </source>
</evidence>
<evidence type="ECO:0000313" key="4">
    <source>
        <dbReference type="EMBL" id="TFY82712.1"/>
    </source>
</evidence>
<comment type="caution">
    <text evidence="4">The sequence shown here is derived from an EMBL/GenBank/DDBJ whole genome shotgun (WGS) entry which is preliminary data.</text>
</comment>
<dbReference type="Proteomes" id="UP000298061">
    <property type="component" value="Unassembled WGS sequence"/>
</dbReference>
<dbReference type="PANTHER" id="PTHR15574">
    <property type="entry name" value="WD REPEAT DOMAIN-CONTAINING FAMILY"/>
    <property type="match status" value="1"/>
</dbReference>
<dbReference type="SUPFAM" id="SSF50978">
    <property type="entry name" value="WD40 repeat-like"/>
    <property type="match status" value="1"/>
</dbReference>
<dbReference type="AlphaFoldDB" id="A0A4Z0A6Q2"/>
<evidence type="ECO:0000256" key="3">
    <source>
        <dbReference type="SAM" id="MobiDB-lite"/>
    </source>
</evidence>
<evidence type="ECO:0000256" key="2">
    <source>
        <dbReference type="ARBA" id="ARBA00022737"/>
    </source>
</evidence>
<dbReference type="GO" id="GO:0005737">
    <property type="term" value="C:cytoplasm"/>
    <property type="evidence" value="ECO:0007669"/>
    <property type="project" value="TreeGrafter"/>
</dbReference>
<dbReference type="PANTHER" id="PTHR15574:SF40">
    <property type="entry name" value="WD AND TETRATRICOPEPTIDE REPEATS PROTEIN 1"/>
    <property type="match status" value="1"/>
</dbReference>
<feature type="compositionally biased region" description="Acidic residues" evidence="3">
    <location>
        <begin position="34"/>
        <end position="47"/>
    </location>
</feature>
<proteinExistence type="predicted"/>
<protein>
    <submittedName>
        <fullName evidence="4">Uncharacterized protein</fullName>
    </submittedName>
</protein>
<organism evidence="4 5">
    <name type="scientific">Hericium alpestre</name>
    <dbReference type="NCBI Taxonomy" id="135208"/>
    <lineage>
        <taxon>Eukaryota</taxon>
        <taxon>Fungi</taxon>
        <taxon>Dikarya</taxon>
        <taxon>Basidiomycota</taxon>
        <taxon>Agaricomycotina</taxon>
        <taxon>Agaricomycetes</taxon>
        <taxon>Russulales</taxon>
        <taxon>Hericiaceae</taxon>
        <taxon>Hericium</taxon>
    </lineage>
</organism>
<feature type="region of interest" description="Disordered" evidence="3">
    <location>
        <begin position="188"/>
        <end position="212"/>
    </location>
</feature>
<keyword evidence="5" id="KW-1185">Reference proteome</keyword>
<dbReference type="STRING" id="135208.A0A4Z0A6Q2"/>
<reference evidence="4 5" key="1">
    <citation type="submission" date="2019-02" db="EMBL/GenBank/DDBJ databases">
        <title>Genome sequencing of the rare red list fungi Hericium alpestre (H. flagellum).</title>
        <authorList>
            <person name="Buettner E."/>
            <person name="Kellner H."/>
        </authorList>
    </citation>
    <scope>NUCLEOTIDE SEQUENCE [LARGE SCALE GENOMIC DNA]</scope>
    <source>
        <strain evidence="4 5">DSM 108284</strain>
    </source>
</reference>
<dbReference type="Gene3D" id="2.130.10.10">
    <property type="entry name" value="YVTN repeat-like/Quinoprotein amine dehydrogenase"/>
    <property type="match status" value="1"/>
</dbReference>
<dbReference type="SMART" id="SM00320">
    <property type="entry name" value="WD40"/>
    <property type="match status" value="2"/>
</dbReference>
<dbReference type="EMBL" id="SFCI01000084">
    <property type="protein sequence ID" value="TFY82712.1"/>
    <property type="molecule type" value="Genomic_DNA"/>
</dbReference>
<dbReference type="InterPro" id="IPR015943">
    <property type="entry name" value="WD40/YVTN_repeat-like_dom_sf"/>
</dbReference>
<evidence type="ECO:0000313" key="5">
    <source>
        <dbReference type="Proteomes" id="UP000298061"/>
    </source>
</evidence>